<evidence type="ECO:0000313" key="16">
    <source>
        <dbReference type="Proteomes" id="UP000177390"/>
    </source>
</evidence>
<dbReference type="PROSITE" id="PS01056">
    <property type="entry name" value="DNA_LIGASE_N2"/>
    <property type="match status" value="1"/>
</dbReference>
<dbReference type="EC" id="6.5.1.2" evidence="1 13"/>
<dbReference type="InterPro" id="IPR012340">
    <property type="entry name" value="NA-bd_OB-fold"/>
</dbReference>
<evidence type="ECO:0000256" key="3">
    <source>
        <dbReference type="ARBA" id="ARBA00022598"/>
    </source>
</evidence>
<feature type="binding site" evidence="13">
    <location>
        <position position="178"/>
    </location>
    <ligand>
        <name>NAD(+)</name>
        <dbReference type="ChEBI" id="CHEBI:57540"/>
    </ligand>
</feature>
<feature type="binding site" evidence="13">
    <location>
        <position position="433"/>
    </location>
    <ligand>
        <name>Zn(2+)</name>
        <dbReference type="ChEBI" id="CHEBI:29105"/>
    </ligand>
</feature>
<evidence type="ECO:0000256" key="5">
    <source>
        <dbReference type="ARBA" id="ARBA00022723"/>
    </source>
</evidence>
<keyword evidence="5 13" id="KW-0479">Metal-binding</keyword>
<dbReference type="Pfam" id="PF12826">
    <property type="entry name" value="HHH_2"/>
    <property type="match status" value="1"/>
</dbReference>
<feature type="domain" description="BRCT" evidence="14">
    <location>
        <begin position="589"/>
        <end position="667"/>
    </location>
</feature>
<gene>
    <name evidence="13" type="primary">ligA</name>
    <name evidence="15" type="ORF">A3D09_02920</name>
</gene>
<feature type="binding site" evidence="13">
    <location>
        <begin position="86"/>
        <end position="87"/>
    </location>
    <ligand>
        <name>NAD(+)</name>
        <dbReference type="ChEBI" id="CHEBI:57540"/>
    </ligand>
</feature>
<evidence type="ECO:0000256" key="11">
    <source>
        <dbReference type="ARBA" id="ARBA00034005"/>
    </source>
</evidence>
<dbReference type="InterPro" id="IPR010994">
    <property type="entry name" value="RuvA_2-like"/>
</dbReference>
<evidence type="ECO:0000256" key="4">
    <source>
        <dbReference type="ARBA" id="ARBA00022705"/>
    </source>
</evidence>
<dbReference type="Gene3D" id="1.10.150.20">
    <property type="entry name" value="5' to 3' exonuclease, C-terminal subdomain"/>
    <property type="match status" value="2"/>
</dbReference>
<dbReference type="SMART" id="SM00292">
    <property type="entry name" value="BRCT"/>
    <property type="match status" value="1"/>
</dbReference>
<evidence type="ECO:0000256" key="8">
    <source>
        <dbReference type="ARBA" id="ARBA00022842"/>
    </source>
</evidence>
<keyword evidence="3 13" id="KW-0436">Ligase</keyword>
<dbReference type="EMBL" id="MFAH01000003">
    <property type="protein sequence ID" value="OGD72236.1"/>
    <property type="molecule type" value="Genomic_DNA"/>
</dbReference>
<dbReference type="GO" id="GO:0003911">
    <property type="term" value="F:DNA ligase (NAD+) activity"/>
    <property type="evidence" value="ECO:0007669"/>
    <property type="project" value="UniProtKB-UniRule"/>
</dbReference>
<evidence type="ECO:0000256" key="7">
    <source>
        <dbReference type="ARBA" id="ARBA00022833"/>
    </source>
</evidence>
<dbReference type="Gene3D" id="6.20.10.30">
    <property type="match status" value="1"/>
</dbReference>
<feature type="binding site" evidence="13">
    <location>
        <position position="410"/>
    </location>
    <ligand>
        <name>Zn(2+)</name>
        <dbReference type="ChEBI" id="CHEBI:29105"/>
    </ligand>
</feature>
<organism evidence="15 16">
    <name type="scientific">Candidatus Collierbacteria bacterium RIFCSPHIGHO2_02_FULL_49_10</name>
    <dbReference type="NCBI Taxonomy" id="1817723"/>
    <lineage>
        <taxon>Bacteria</taxon>
        <taxon>Candidatus Collieribacteriota</taxon>
    </lineage>
</organism>
<proteinExistence type="inferred from homology"/>
<comment type="caution">
    <text evidence="13">Lacks conserved residue(s) required for the propagation of feature annotation.</text>
</comment>
<dbReference type="InterPro" id="IPR001679">
    <property type="entry name" value="DNA_ligase"/>
</dbReference>
<dbReference type="InterPro" id="IPR036420">
    <property type="entry name" value="BRCT_dom_sf"/>
</dbReference>
<feature type="binding site" evidence="13">
    <location>
        <begin position="37"/>
        <end position="41"/>
    </location>
    <ligand>
        <name>NAD(+)</name>
        <dbReference type="ChEBI" id="CHEBI:57540"/>
    </ligand>
</feature>
<accession>A0A1F5EY64</accession>
<feature type="binding site" evidence="13">
    <location>
        <position position="316"/>
    </location>
    <ligand>
        <name>NAD(+)</name>
        <dbReference type="ChEBI" id="CHEBI:57540"/>
    </ligand>
</feature>
<comment type="similarity">
    <text evidence="12 13">Belongs to the NAD-dependent DNA ligase family. LigA subfamily.</text>
</comment>
<dbReference type="Pfam" id="PF01653">
    <property type="entry name" value="DNA_ligase_aden"/>
    <property type="match status" value="1"/>
</dbReference>
<evidence type="ECO:0000256" key="10">
    <source>
        <dbReference type="ARBA" id="ARBA00023204"/>
    </source>
</evidence>
<reference evidence="15 16" key="1">
    <citation type="journal article" date="2016" name="Nat. Commun.">
        <title>Thousands of microbial genomes shed light on interconnected biogeochemical processes in an aquifer system.</title>
        <authorList>
            <person name="Anantharaman K."/>
            <person name="Brown C.T."/>
            <person name="Hug L.A."/>
            <person name="Sharon I."/>
            <person name="Castelle C.J."/>
            <person name="Probst A.J."/>
            <person name="Thomas B.C."/>
            <person name="Singh A."/>
            <person name="Wilkins M.J."/>
            <person name="Karaoz U."/>
            <person name="Brodie E.L."/>
            <person name="Williams K.H."/>
            <person name="Hubbard S.S."/>
            <person name="Banfield J.F."/>
        </authorList>
    </citation>
    <scope>NUCLEOTIDE SEQUENCE [LARGE SCALE GENOMIC DNA]</scope>
</reference>
<dbReference type="InterPro" id="IPR013839">
    <property type="entry name" value="DNAligase_adenylation"/>
</dbReference>
<dbReference type="SUPFAM" id="SSF52113">
    <property type="entry name" value="BRCT domain"/>
    <property type="match status" value="1"/>
</dbReference>
<keyword evidence="4 13" id="KW-0235">DNA replication</keyword>
<dbReference type="CDD" id="cd17748">
    <property type="entry name" value="BRCT_DNA_ligase_like"/>
    <property type="match status" value="1"/>
</dbReference>
<dbReference type="FunFam" id="2.40.50.140:FF:000012">
    <property type="entry name" value="DNA ligase"/>
    <property type="match status" value="1"/>
</dbReference>
<dbReference type="Pfam" id="PF00533">
    <property type="entry name" value="BRCT"/>
    <property type="match status" value="1"/>
</dbReference>
<evidence type="ECO:0000256" key="1">
    <source>
        <dbReference type="ARBA" id="ARBA00012722"/>
    </source>
</evidence>
<dbReference type="CDD" id="cd00114">
    <property type="entry name" value="LIGANc"/>
    <property type="match status" value="1"/>
</dbReference>
<comment type="cofactor">
    <cofactor evidence="13">
        <name>Mg(2+)</name>
        <dbReference type="ChEBI" id="CHEBI:18420"/>
    </cofactor>
    <cofactor evidence="13">
        <name>Mn(2+)</name>
        <dbReference type="ChEBI" id="CHEBI:29035"/>
    </cofactor>
</comment>
<feature type="active site" description="N6-AMP-lysine intermediate" evidence="13">
    <location>
        <position position="119"/>
    </location>
</feature>
<dbReference type="Pfam" id="PF03120">
    <property type="entry name" value="OB_DNA_ligase"/>
    <property type="match status" value="1"/>
</dbReference>
<evidence type="ECO:0000256" key="13">
    <source>
        <dbReference type="HAMAP-Rule" id="MF_01588"/>
    </source>
</evidence>
<evidence type="ECO:0000256" key="6">
    <source>
        <dbReference type="ARBA" id="ARBA00022763"/>
    </source>
</evidence>
<dbReference type="PANTHER" id="PTHR23389">
    <property type="entry name" value="CHROMOSOME TRANSMISSION FIDELITY FACTOR 18"/>
    <property type="match status" value="1"/>
</dbReference>
<dbReference type="NCBIfam" id="NF005932">
    <property type="entry name" value="PRK07956.1"/>
    <property type="match status" value="1"/>
</dbReference>
<evidence type="ECO:0000313" key="15">
    <source>
        <dbReference type="EMBL" id="OGD72236.1"/>
    </source>
</evidence>
<sequence>MSKENLSNIKRRMEKLTNEINTLRFRYHVLDDPAVTDEIYDSLTAELLDLEAKYPQFRAKNSPTGRVAGLALDKFEKVKHQSRMLSLNDAFSFQDLQDWEGRIKKLIPGIKFEYFAEVKFDGLAISLRYQKGEYVLAATRGDGLVGENVTNNIKTIHSVPLELPTVGGSAFGGEVRGEAVMTKAVWGALNKEQSANDKPLYANTRNAAAGSIRQLDPKITASRKLQFYAYDIVTDLGLETHEEVHEKLKTLSFKLTIYQKVCKNLDGVLEFYKKIQKLRDELPFGIDGIVVSVNQISLFKQLGVVGKAPRGMIAFKFLPEQVTTIVEDIIVQVGRTGKLTPVAMLKPVFVSGTTVSRATLHNEDEIHRLDVRIGDTVVLQRAGDVIPDIVEVLPKLRSGKERRFSMPKACPICGSKVSKKEGMVDYVCSNKYCFAKQARGIRHFVSKAGFDMVGVGPKILNKFIEEGLIKDAADLFSLKVGDIEPLERFAEKSAENIVASIQGAKKITLPKFINALGILHVGEETAFDLSQRFGTVAKIMSASKEEINAIGNIGEVVADSVYEWFMHKRNQEFIRKLLKAGVEIEKVKIKPTLLSGKKVVVTGSLEKLSREEAKEAVRAAGGDWVSSVSKNTDYVVVGENPGSKADKAKTLGVKIIDEKEFLKLLDK</sequence>
<evidence type="ECO:0000256" key="12">
    <source>
        <dbReference type="ARBA" id="ARBA00060881"/>
    </source>
</evidence>
<dbReference type="AlphaFoldDB" id="A0A1F5EY64"/>
<feature type="binding site" evidence="13">
    <location>
        <position position="413"/>
    </location>
    <ligand>
        <name>Zn(2+)</name>
        <dbReference type="ChEBI" id="CHEBI:29105"/>
    </ligand>
</feature>
<dbReference type="Gene3D" id="2.40.50.140">
    <property type="entry name" value="Nucleic acid-binding proteins"/>
    <property type="match status" value="1"/>
</dbReference>
<name>A0A1F5EY64_9BACT</name>
<dbReference type="SMART" id="SM00532">
    <property type="entry name" value="LIGANc"/>
    <property type="match status" value="1"/>
</dbReference>
<keyword evidence="9 13" id="KW-0520">NAD</keyword>
<dbReference type="InterPro" id="IPR004150">
    <property type="entry name" value="NAD_DNA_ligase_OB"/>
</dbReference>
<keyword evidence="10 13" id="KW-0234">DNA repair</keyword>
<dbReference type="Gene3D" id="3.30.470.30">
    <property type="entry name" value="DNA ligase/mRNA capping enzyme"/>
    <property type="match status" value="1"/>
</dbReference>
<evidence type="ECO:0000256" key="9">
    <source>
        <dbReference type="ARBA" id="ARBA00023027"/>
    </source>
</evidence>
<dbReference type="GO" id="GO:0006260">
    <property type="term" value="P:DNA replication"/>
    <property type="evidence" value="ECO:0007669"/>
    <property type="project" value="UniProtKB-KW"/>
</dbReference>
<keyword evidence="6 13" id="KW-0227">DNA damage</keyword>
<keyword evidence="13" id="KW-0464">Manganese</keyword>
<evidence type="ECO:0000259" key="14">
    <source>
        <dbReference type="PROSITE" id="PS50172"/>
    </source>
</evidence>
<dbReference type="Pfam" id="PF03119">
    <property type="entry name" value="DNA_ligase_ZBD"/>
    <property type="match status" value="1"/>
</dbReference>
<dbReference type="PANTHER" id="PTHR23389:SF9">
    <property type="entry name" value="DNA LIGASE"/>
    <property type="match status" value="1"/>
</dbReference>
<dbReference type="Gene3D" id="3.40.50.10190">
    <property type="entry name" value="BRCT domain"/>
    <property type="match status" value="1"/>
</dbReference>
<feature type="binding site" evidence="13">
    <location>
        <position position="117"/>
    </location>
    <ligand>
        <name>NAD(+)</name>
        <dbReference type="ChEBI" id="CHEBI:57540"/>
    </ligand>
</feature>
<feature type="binding site" evidence="13">
    <location>
        <position position="140"/>
    </location>
    <ligand>
        <name>NAD(+)</name>
        <dbReference type="ChEBI" id="CHEBI:57540"/>
    </ligand>
</feature>
<dbReference type="NCBIfam" id="TIGR00575">
    <property type="entry name" value="dnlj"/>
    <property type="match status" value="1"/>
</dbReference>
<comment type="catalytic activity">
    <reaction evidence="11 13">
        <text>NAD(+) + (deoxyribonucleotide)n-3'-hydroxyl + 5'-phospho-(deoxyribonucleotide)m = (deoxyribonucleotide)n+m + AMP + beta-nicotinamide D-nucleotide.</text>
        <dbReference type="EC" id="6.5.1.2"/>
    </reaction>
</comment>
<dbReference type="InterPro" id="IPR013840">
    <property type="entry name" value="DNAligase_N"/>
</dbReference>
<comment type="function">
    <text evidence="13">DNA ligase that catalyzes the formation of phosphodiester linkages between 5'-phosphoryl and 3'-hydroxyl groups in double-stranded DNA using NAD as a coenzyme and as the energy source for the reaction. It is essential for DNA replication and repair of damaged DNA.</text>
</comment>
<dbReference type="PIRSF" id="PIRSF001604">
    <property type="entry name" value="LigA"/>
    <property type="match status" value="1"/>
</dbReference>
<feature type="binding site" evidence="13">
    <location>
        <position position="428"/>
    </location>
    <ligand>
        <name>Zn(2+)</name>
        <dbReference type="ChEBI" id="CHEBI:29105"/>
    </ligand>
</feature>
<dbReference type="Proteomes" id="UP000177390">
    <property type="component" value="Unassembled WGS sequence"/>
</dbReference>
<dbReference type="PROSITE" id="PS50172">
    <property type="entry name" value="BRCT"/>
    <property type="match status" value="1"/>
</dbReference>
<dbReference type="InterPro" id="IPR001357">
    <property type="entry name" value="BRCT_dom"/>
</dbReference>
<evidence type="ECO:0000256" key="2">
    <source>
        <dbReference type="ARBA" id="ARBA00013308"/>
    </source>
</evidence>
<dbReference type="HAMAP" id="MF_01588">
    <property type="entry name" value="DNA_ligase_A"/>
    <property type="match status" value="1"/>
</dbReference>
<keyword evidence="7 13" id="KW-0862">Zinc</keyword>
<dbReference type="SUPFAM" id="SSF47781">
    <property type="entry name" value="RuvA domain 2-like"/>
    <property type="match status" value="1"/>
</dbReference>
<dbReference type="SUPFAM" id="SSF56091">
    <property type="entry name" value="DNA ligase/mRNA capping enzyme, catalytic domain"/>
    <property type="match status" value="1"/>
</dbReference>
<dbReference type="InterPro" id="IPR033136">
    <property type="entry name" value="DNA_ligase_CS"/>
</dbReference>
<dbReference type="GO" id="GO:0006281">
    <property type="term" value="P:DNA repair"/>
    <property type="evidence" value="ECO:0007669"/>
    <property type="project" value="UniProtKB-KW"/>
</dbReference>
<dbReference type="InterPro" id="IPR041663">
    <property type="entry name" value="DisA/LigA_HHH"/>
</dbReference>
<keyword evidence="8 13" id="KW-0460">Magnesium</keyword>
<dbReference type="Gene3D" id="1.10.287.610">
    <property type="entry name" value="Helix hairpin bin"/>
    <property type="match status" value="1"/>
</dbReference>
<dbReference type="SUPFAM" id="SSF50249">
    <property type="entry name" value="Nucleic acid-binding proteins"/>
    <property type="match status" value="1"/>
</dbReference>
<dbReference type="InterPro" id="IPR004149">
    <property type="entry name" value="Znf_DNAligase_C4"/>
</dbReference>
<protein>
    <recommendedName>
        <fullName evidence="2 13">DNA ligase</fullName>
        <ecNumber evidence="1 13">6.5.1.2</ecNumber>
    </recommendedName>
    <alternativeName>
        <fullName evidence="13">Polydeoxyribonucleotide synthase [NAD(+)]</fullName>
    </alternativeName>
</protein>
<dbReference type="GO" id="GO:0046872">
    <property type="term" value="F:metal ion binding"/>
    <property type="evidence" value="ECO:0007669"/>
    <property type="project" value="UniProtKB-KW"/>
</dbReference>
<comment type="caution">
    <text evidence="15">The sequence shown here is derived from an EMBL/GenBank/DDBJ whole genome shotgun (WGS) entry which is preliminary data.</text>
</comment>